<evidence type="ECO:0000313" key="2">
    <source>
        <dbReference type="Proteomes" id="UP000658733"/>
    </source>
</evidence>
<proteinExistence type="predicted"/>
<dbReference type="Proteomes" id="UP000658733">
    <property type="component" value="Unassembled WGS sequence"/>
</dbReference>
<comment type="caution">
    <text evidence="1">The sequence shown here is derived from an EMBL/GenBank/DDBJ whole genome shotgun (WGS) entry which is preliminary data.</text>
</comment>
<sequence>MKHTTRKQFQKHGKDIYYHESQRGWAIVIMPDKIRVDTYDKEPHLHFGLKGIHIPIKFNELEIVGLIIILHLNKYGKINKKRLKEILI</sequence>
<gene>
    <name evidence="1" type="ORF">ISP01_04180</name>
</gene>
<dbReference type="AlphaFoldDB" id="A0A843AP50"/>
<name>A0A843AP50_METAZ</name>
<protein>
    <submittedName>
        <fullName evidence="1">Uncharacterized protein</fullName>
    </submittedName>
</protein>
<dbReference type="EMBL" id="JADIIN010000032">
    <property type="protein sequence ID" value="MBF4468580.1"/>
    <property type="molecule type" value="Genomic_DNA"/>
</dbReference>
<organism evidence="1 2">
    <name type="scientific">Methanobrevibacter arboriphilus</name>
    <dbReference type="NCBI Taxonomy" id="39441"/>
    <lineage>
        <taxon>Archaea</taxon>
        <taxon>Methanobacteriati</taxon>
        <taxon>Methanobacteriota</taxon>
        <taxon>Methanomada group</taxon>
        <taxon>Methanobacteria</taxon>
        <taxon>Methanobacteriales</taxon>
        <taxon>Methanobacteriaceae</taxon>
        <taxon>Methanobrevibacter</taxon>
    </lineage>
</organism>
<accession>A0A843AP50</accession>
<reference evidence="1" key="1">
    <citation type="submission" date="2020-10" db="EMBL/GenBank/DDBJ databases">
        <title>Dehalococcoides mccartyi of a TCE/Cr reducing biochatode.</title>
        <authorList>
            <person name="Matturro B."/>
        </authorList>
    </citation>
    <scope>NUCLEOTIDE SEQUENCE</scope>
    <source>
        <strain evidence="1">Bin4</strain>
    </source>
</reference>
<evidence type="ECO:0000313" key="1">
    <source>
        <dbReference type="EMBL" id="MBF4468580.1"/>
    </source>
</evidence>